<gene>
    <name evidence="3" type="ORF">FHK87_05575</name>
</gene>
<reference evidence="3 4" key="1">
    <citation type="submission" date="2019-06" db="EMBL/GenBank/DDBJ databases">
        <authorList>
            <person name="Meng X."/>
        </authorList>
    </citation>
    <scope>NUCLEOTIDE SEQUENCE [LARGE SCALE GENOMIC DNA]</scope>
    <source>
        <strain evidence="3 4">M625</strain>
    </source>
</reference>
<dbReference type="AlphaFoldDB" id="A0A504JEH0"/>
<sequence>MKNLKYILILTIILGLQPIIAQQAEDETAEVLETVSSNQKTTQEVQDENIVADASEQEEEEPKKSKWNVAYDLTLNSRFIWRGLVLGDHPNAQASVTFSNGGFFVGVWSSYPFAIASDAPNYKEIIPYIGYGGKVGEKSNLAVMVLPHYDPNVGGFFDFDNDGATNRLELRAIYNIGKLDFFAGWDFYNSFPGSDAPLYLEVGYSIEMPNKITVRPFISGSPNDNYYTTDEKANVTQIGWYTSKSYSISKEVGLTLKADMVYNPDREEFNAAFNATIKL</sequence>
<dbReference type="RefSeq" id="WP_140591151.1">
    <property type="nucleotide sequence ID" value="NZ_VFWZ01000002.1"/>
</dbReference>
<dbReference type="Proteomes" id="UP000315540">
    <property type="component" value="Unassembled WGS sequence"/>
</dbReference>
<organism evidence="3 4">
    <name type="scientific">Aquimarina algicola</name>
    <dbReference type="NCBI Taxonomy" id="2589995"/>
    <lineage>
        <taxon>Bacteria</taxon>
        <taxon>Pseudomonadati</taxon>
        <taxon>Bacteroidota</taxon>
        <taxon>Flavobacteriia</taxon>
        <taxon>Flavobacteriales</taxon>
        <taxon>Flavobacteriaceae</taxon>
        <taxon>Aquimarina</taxon>
    </lineage>
</organism>
<dbReference type="EMBL" id="VFWZ01000002">
    <property type="protein sequence ID" value="TPN87062.1"/>
    <property type="molecule type" value="Genomic_DNA"/>
</dbReference>
<accession>A0A504JEH0</accession>
<comment type="caution">
    <text evidence="3">The sequence shown here is derived from an EMBL/GenBank/DDBJ whole genome shotgun (WGS) entry which is preliminary data.</text>
</comment>
<evidence type="ECO:0000256" key="2">
    <source>
        <dbReference type="SAM" id="SignalP"/>
    </source>
</evidence>
<proteinExistence type="predicted"/>
<keyword evidence="2" id="KW-0732">Signal</keyword>
<evidence type="ECO:0000256" key="1">
    <source>
        <dbReference type="SAM" id="MobiDB-lite"/>
    </source>
</evidence>
<feature type="chain" id="PRO_5021444913" description="Transporter" evidence="2">
    <location>
        <begin position="24"/>
        <end position="279"/>
    </location>
</feature>
<keyword evidence="4" id="KW-1185">Reference proteome</keyword>
<evidence type="ECO:0000313" key="3">
    <source>
        <dbReference type="EMBL" id="TPN87062.1"/>
    </source>
</evidence>
<evidence type="ECO:0000313" key="4">
    <source>
        <dbReference type="Proteomes" id="UP000315540"/>
    </source>
</evidence>
<feature type="region of interest" description="Disordered" evidence="1">
    <location>
        <begin position="38"/>
        <end position="63"/>
    </location>
</feature>
<name>A0A504JEH0_9FLAO</name>
<dbReference type="OrthoDB" id="1065092at2"/>
<feature type="signal peptide" evidence="2">
    <location>
        <begin position="1"/>
        <end position="23"/>
    </location>
</feature>
<evidence type="ECO:0008006" key="5">
    <source>
        <dbReference type="Google" id="ProtNLM"/>
    </source>
</evidence>
<protein>
    <recommendedName>
        <fullName evidence="5">Transporter</fullName>
    </recommendedName>
</protein>